<dbReference type="InterPro" id="IPR029026">
    <property type="entry name" value="tRNA_m1G_MTases_N"/>
</dbReference>
<dbReference type="InterPro" id="IPR044748">
    <property type="entry name" value="Trm3/TARBP1_C"/>
</dbReference>
<accession>A0A1V8TS44</accession>
<keyword evidence="1" id="KW-0489">Methyltransferase</keyword>
<reference evidence="6" key="1">
    <citation type="submission" date="2017-03" db="EMBL/GenBank/DDBJ databases">
        <title>Genomes of endolithic fungi from Antarctica.</title>
        <authorList>
            <person name="Coleine C."/>
            <person name="Masonjones S."/>
            <person name="Stajich J.E."/>
        </authorList>
    </citation>
    <scope>NUCLEOTIDE SEQUENCE [LARGE SCALE GENOMIC DNA]</scope>
    <source>
        <strain evidence="6">CCFEE 5527</strain>
    </source>
</reference>
<proteinExistence type="predicted"/>
<sequence length="1351" mass="149096">MKGLSLLFVSFIVAATQAYTPPRDLQDGLYTVNVDSTGKHVTKRHDISGPSRLERFKTTEKNETLLQKRDFPASMEVVCTNRAISNHHDYAVVQQCIDNFLNGNVGKPYHSVVAFCRSGNTLLAVCDWPADHNVHGNSGEIDTFNYYMDEYCGSWQSGYIWIQFWNKAVSTLSYLIDDYIMIKTGAAALVLRQALDHEQRSTLSTSLLAQLHSQYDEVVAGILLDLATDLRSSTANDSLIETFVSQIEQGSGDSVAALVVDSAVFLERLLLLASERLALASDYATSTPDVLLPGYAEAIALSFRHVSTQENATSSLVSAGHWMGFLTRASGISLDVEADSYWQLMESGLRHGDAERRKLSLDIMKSSVAYAVWHKKLLLVTQDTQVPSAMIIAQYNRFLTIFETLVLARYANLVAECENDLALLASPRSILPSRWLFVLLASGLDRNMQDQNRKYIGGWMLRTDLKYVDNAPGFIDLLRDPFMPWAVEGTLYVSSTKRHGKRFCCQHGERVAKLISSVLRRRPDKEAVQSVLNMLLDFLVARQASLFTSAAIHILIGVADGVAQLQDLASAAETMDKVLAISSWNTLSDIASDILVIQCHRIYQSLSISTRTTQQNLSDLSRHRLAALSAKVERSERWGRSDSYSQDAGLLQLSNRDLAIDQALTKCQKLLTTLDEGIEWDSTELLSRLQDLYTDVDFLEYPRQLLLTSPRVCFHPGILRRAVDSSRSGDRQIAEFLQSALTQLAQVANRRSFAFAPLMVSLREGLLTVPEAAGLLNVQDFLVTIAQCPPQPNVDLIMEYAMLTLLDSIAPGRDNTAIYYGFSEGHGFAAYIDLIGRLGAQYHGLALGIADAILSRWKQQKDPPPSVSPWKTTLQLQVLLVCLEHAHTSESLERLGHFLDDLLHILALEPLPRYRHIIEWMIARMQLAHPSLQSHTRKLLTTKDHHSNPKFLASLMKIGVILAGTPDSTEDLASTLAMTFVSHSASSKIVVRHEAQWSFPQLMDICRRRSWKNITQNPAYTTLEDYIRALPRFGDPPPERILSALDPIKDHTLTNLTEGLWTQLDDTRPPLTSRDDFLRVYEADTRLPTEAWPSCIMSLGPPIIRPPGPEPFAKAGPEPIQASTTPLTSLGSKALQTKGTAYFAHPSSSSPSTPLHRTILISSLVDNALNLGGLSRCAEIFGAEAMYVRDPRVVADKAFISVSVSSHNHLAILPCGVEALPALLEAKKREEGWRIVGIEQTDRSLVVGSKELGEALLGGENGGAGREGSKIVLVVGSEREGIPAAVLAVCDVLVEIPQVGVTRSLNVQTAAAVVLFELGRLRRGKAGVGEKGVTAVERLRGGEALEMELQS</sequence>
<dbReference type="PANTHER" id="PTHR12029:SF11">
    <property type="entry name" value="METHYLTRANSFERASE TARBP1-RELATED"/>
    <property type="match status" value="1"/>
</dbReference>
<feature type="domain" description="tRNA/rRNA methyltransferase SpoU type" evidence="4">
    <location>
        <begin position="1159"/>
        <end position="1316"/>
    </location>
</feature>
<dbReference type="SUPFAM" id="SSF75217">
    <property type="entry name" value="alpha/beta knot"/>
    <property type="match status" value="1"/>
</dbReference>
<dbReference type="GO" id="GO:0003723">
    <property type="term" value="F:RNA binding"/>
    <property type="evidence" value="ECO:0007669"/>
    <property type="project" value="InterPro"/>
</dbReference>
<dbReference type="STRING" id="1507870.A0A1V8TS44"/>
<organism evidence="5 6">
    <name type="scientific">Cryoendolithus antarcticus</name>
    <dbReference type="NCBI Taxonomy" id="1507870"/>
    <lineage>
        <taxon>Eukaryota</taxon>
        <taxon>Fungi</taxon>
        <taxon>Dikarya</taxon>
        <taxon>Ascomycota</taxon>
        <taxon>Pezizomycotina</taxon>
        <taxon>Dothideomycetes</taxon>
        <taxon>Dothideomycetidae</taxon>
        <taxon>Cladosporiales</taxon>
        <taxon>Cladosporiaceae</taxon>
        <taxon>Cryoendolithus</taxon>
    </lineage>
</organism>
<evidence type="ECO:0000256" key="1">
    <source>
        <dbReference type="ARBA" id="ARBA00022603"/>
    </source>
</evidence>
<dbReference type="InParanoid" id="A0A1V8TS44"/>
<dbReference type="CDD" id="cd18091">
    <property type="entry name" value="SpoU-like_TRM3-like"/>
    <property type="match status" value="1"/>
</dbReference>
<dbReference type="PANTHER" id="PTHR12029">
    <property type="entry name" value="RNA METHYLTRANSFERASE"/>
    <property type="match status" value="1"/>
</dbReference>
<dbReference type="GO" id="GO:0016423">
    <property type="term" value="F:tRNA (guanine) methyltransferase activity"/>
    <property type="evidence" value="ECO:0007669"/>
    <property type="project" value="InterPro"/>
</dbReference>
<comment type="caution">
    <text evidence="5">The sequence shown here is derived from an EMBL/GenBank/DDBJ whole genome shotgun (WGS) entry which is preliminary data.</text>
</comment>
<evidence type="ECO:0000256" key="3">
    <source>
        <dbReference type="SAM" id="SignalP"/>
    </source>
</evidence>
<feature type="signal peptide" evidence="3">
    <location>
        <begin position="1"/>
        <end position="18"/>
    </location>
</feature>
<evidence type="ECO:0000256" key="2">
    <source>
        <dbReference type="ARBA" id="ARBA00022679"/>
    </source>
</evidence>
<dbReference type="GO" id="GO:0030488">
    <property type="term" value="P:tRNA methylation"/>
    <property type="evidence" value="ECO:0007669"/>
    <property type="project" value="InterPro"/>
</dbReference>
<name>A0A1V8TS44_9PEZI</name>
<dbReference type="Gene3D" id="3.40.1280.10">
    <property type="match status" value="1"/>
</dbReference>
<keyword evidence="3" id="KW-0732">Signal</keyword>
<dbReference type="InterPro" id="IPR045330">
    <property type="entry name" value="TRM3/TARBP1"/>
</dbReference>
<protein>
    <recommendedName>
        <fullName evidence="4">tRNA/rRNA methyltransferase SpoU type domain-containing protein</fullName>
    </recommendedName>
</protein>
<evidence type="ECO:0000259" key="4">
    <source>
        <dbReference type="Pfam" id="PF00588"/>
    </source>
</evidence>
<dbReference type="FunCoup" id="A0A1V8TS44">
    <property type="interactions" value="269"/>
</dbReference>
<dbReference type="InterPro" id="IPR001537">
    <property type="entry name" value="SpoU_MeTrfase"/>
</dbReference>
<evidence type="ECO:0000313" key="6">
    <source>
        <dbReference type="Proteomes" id="UP000192596"/>
    </source>
</evidence>
<feature type="chain" id="PRO_5012031565" description="tRNA/rRNA methyltransferase SpoU type domain-containing protein" evidence="3">
    <location>
        <begin position="19"/>
        <end position="1351"/>
    </location>
</feature>
<keyword evidence="6" id="KW-1185">Reference proteome</keyword>
<dbReference type="InterPro" id="IPR029028">
    <property type="entry name" value="Alpha/beta_knot_MTases"/>
</dbReference>
<dbReference type="EMBL" id="NAJO01000002">
    <property type="protein sequence ID" value="OQO14167.1"/>
    <property type="molecule type" value="Genomic_DNA"/>
</dbReference>
<dbReference type="Proteomes" id="UP000192596">
    <property type="component" value="Unassembled WGS sequence"/>
</dbReference>
<dbReference type="OrthoDB" id="241340at2759"/>
<dbReference type="Pfam" id="PF00588">
    <property type="entry name" value="SpoU_methylase"/>
    <property type="match status" value="1"/>
</dbReference>
<keyword evidence="2" id="KW-0808">Transferase</keyword>
<evidence type="ECO:0000313" key="5">
    <source>
        <dbReference type="EMBL" id="OQO14167.1"/>
    </source>
</evidence>
<gene>
    <name evidence="5" type="ORF">B0A48_01043</name>
</gene>